<sequence length="152" mass="18105">MKEKHKKIICTNKRAYYNYQIEETFEAGMVLKGTEVKSLRLGRVSLGDSYAEIKNNEAYLINCHIAPYPFATHTQHEPLRPRKLLLHKKEIKRLIGKLKERGLTLIPLRIYFRDGKAKVELGLARGKRKIDKREEIKRRDEERIMRREYKIK</sequence>
<dbReference type="Pfam" id="PF01668">
    <property type="entry name" value="SmpB"/>
    <property type="match status" value="1"/>
</dbReference>
<dbReference type="GO" id="GO:0003723">
    <property type="term" value="F:RNA binding"/>
    <property type="evidence" value="ECO:0007669"/>
    <property type="project" value="UniProtKB-UniRule"/>
</dbReference>
<protein>
    <recommendedName>
        <fullName evidence="3">SsrA-binding protein</fullName>
    </recommendedName>
    <alternativeName>
        <fullName evidence="3">Small protein B</fullName>
    </alternativeName>
</protein>
<reference evidence="4" key="1">
    <citation type="journal article" date="2020" name="mSystems">
        <title>Genome- and Community-Level Interaction Insights into Carbon Utilization and Element Cycling Functions of Hydrothermarchaeota in Hydrothermal Sediment.</title>
        <authorList>
            <person name="Zhou Z."/>
            <person name="Liu Y."/>
            <person name="Xu W."/>
            <person name="Pan J."/>
            <person name="Luo Z.H."/>
            <person name="Li M."/>
        </authorList>
    </citation>
    <scope>NUCLEOTIDE SEQUENCE [LARGE SCALE GENOMIC DNA]</scope>
    <source>
        <strain evidence="4">HyVt-233</strain>
    </source>
</reference>
<dbReference type="EMBL" id="DRBS01000266">
    <property type="protein sequence ID" value="HDD44632.1"/>
    <property type="molecule type" value="Genomic_DNA"/>
</dbReference>
<dbReference type="NCBIfam" id="NF003843">
    <property type="entry name" value="PRK05422.1"/>
    <property type="match status" value="1"/>
</dbReference>
<dbReference type="HAMAP" id="MF_00023">
    <property type="entry name" value="SmpB"/>
    <property type="match status" value="1"/>
</dbReference>
<dbReference type="PROSITE" id="PS01317">
    <property type="entry name" value="SSRP"/>
    <property type="match status" value="1"/>
</dbReference>
<dbReference type="NCBIfam" id="TIGR00086">
    <property type="entry name" value="smpB"/>
    <property type="match status" value="1"/>
</dbReference>
<dbReference type="Proteomes" id="UP000886289">
    <property type="component" value="Unassembled WGS sequence"/>
</dbReference>
<dbReference type="GO" id="GO:0070930">
    <property type="term" value="P:trans-translation-dependent protein tagging"/>
    <property type="evidence" value="ECO:0007669"/>
    <property type="project" value="TreeGrafter"/>
</dbReference>
<keyword evidence="2 3" id="KW-0694">RNA-binding</keyword>
<evidence type="ECO:0000313" key="4">
    <source>
        <dbReference type="EMBL" id="HDD44632.1"/>
    </source>
</evidence>
<gene>
    <name evidence="3 4" type="primary">smpB</name>
    <name evidence="4" type="ORF">ENG63_07220</name>
</gene>
<proteinExistence type="inferred from homology"/>
<dbReference type="InterPro" id="IPR023620">
    <property type="entry name" value="SmpB"/>
</dbReference>
<name>A0A7C0YAL0_DESA2</name>
<dbReference type="AlphaFoldDB" id="A0A7C0YAL0"/>
<organism evidence="4">
    <name type="scientific">Desulfofervidus auxilii</name>
    <dbReference type="NCBI Taxonomy" id="1621989"/>
    <lineage>
        <taxon>Bacteria</taxon>
        <taxon>Pseudomonadati</taxon>
        <taxon>Thermodesulfobacteriota</taxon>
        <taxon>Candidatus Desulfofervidia</taxon>
        <taxon>Candidatus Desulfofervidales</taxon>
        <taxon>Candidatus Desulfofervidaceae</taxon>
        <taxon>Candidatus Desulfofervidus</taxon>
    </lineage>
</organism>
<comment type="subcellular location">
    <subcellularLocation>
        <location evidence="3">Cytoplasm</location>
    </subcellularLocation>
    <text evidence="3">The tmRNA-SmpB complex associates with stalled 70S ribosomes.</text>
</comment>
<comment type="similarity">
    <text evidence="3">Belongs to the SmpB family.</text>
</comment>
<dbReference type="SUPFAM" id="SSF74982">
    <property type="entry name" value="Small protein B (SmpB)"/>
    <property type="match status" value="1"/>
</dbReference>
<dbReference type="Gene3D" id="2.40.280.10">
    <property type="match status" value="1"/>
</dbReference>
<dbReference type="InterPro" id="IPR020081">
    <property type="entry name" value="SsrA-bd_prot_CS"/>
</dbReference>
<keyword evidence="1 3" id="KW-0963">Cytoplasm</keyword>
<dbReference type="PANTHER" id="PTHR30308:SF2">
    <property type="entry name" value="SSRA-BINDING PROTEIN"/>
    <property type="match status" value="1"/>
</dbReference>
<evidence type="ECO:0000256" key="1">
    <source>
        <dbReference type="ARBA" id="ARBA00022490"/>
    </source>
</evidence>
<dbReference type="GO" id="GO:0070929">
    <property type="term" value="P:trans-translation"/>
    <property type="evidence" value="ECO:0007669"/>
    <property type="project" value="UniProtKB-UniRule"/>
</dbReference>
<comment type="function">
    <text evidence="3">Required for rescue of stalled ribosomes mediated by trans-translation. Binds to transfer-messenger RNA (tmRNA), required for stable association of tmRNA with ribosomes. tmRNA and SmpB together mimic tRNA shape, replacing the anticodon stem-loop with SmpB. tmRNA is encoded by the ssrA gene; the 2 termini fold to resemble tRNA(Ala) and it encodes a 'tag peptide', a short internal open reading frame. During trans-translation Ala-aminoacylated tmRNA acts like a tRNA, entering the A-site of stalled ribosomes, displacing the stalled mRNA. The ribosome then switches to translate the ORF on the tmRNA; the nascent peptide is terminated with the 'tag peptide' encoded by the tmRNA and targeted for degradation. The ribosome is freed to recommence translation, which seems to be the essential function of trans-translation.</text>
</comment>
<dbReference type="PANTHER" id="PTHR30308">
    <property type="entry name" value="TMRNA-BINDING COMPONENT OF TRANS-TRANSLATION TAGGING COMPLEX"/>
    <property type="match status" value="1"/>
</dbReference>
<dbReference type="CDD" id="cd09294">
    <property type="entry name" value="SmpB"/>
    <property type="match status" value="1"/>
</dbReference>
<dbReference type="InterPro" id="IPR000037">
    <property type="entry name" value="SsrA-bd_prot"/>
</dbReference>
<evidence type="ECO:0000256" key="3">
    <source>
        <dbReference type="HAMAP-Rule" id="MF_00023"/>
    </source>
</evidence>
<evidence type="ECO:0000256" key="2">
    <source>
        <dbReference type="ARBA" id="ARBA00022884"/>
    </source>
</evidence>
<comment type="caution">
    <text evidence="4">The sequence shown here is derived from an EMBL/GenBank/DDBJ whole genome shotgun (WGS) entry which is preliminary data.</text>
</comment>
<accession>A0A7C0YAL0</accession>
<dbReference type="GO" id="GO:0005829">
    <property type="term" value="C:cytosol"/>
    <property type="evidence" value="ECO:0007669"/>
    <property type="project" value="TreeGrafter"/>
</dbReference>